<feature type="compositionally biased region" description="Polar residues" evidence="7">
    <location>
        <begin position="311"/>
        <end position="330"/>
    </location>
</feature>
<evidence type="ECO:0000256" key="2">
    <source>
        <dbReference type="ARBA" id="ARBA00004613"/>
    </source>
</evidence>
<dbReference type="Pfam" id="PF09599">
    <property type="entry name" value="IpaC_SipC"/>
    <property type="match status" value="1"/>
</dbReference>
<dbReference type="OrthoDB" id="6465878at2"/>
<name>A0A1B7JU22_9GAMM</name>
<keyword evidence="3" id="KW-0964">Secreted</keyword>
<comment type="subcellular location">
    <subcellularLocation>
        <location evidence="1">Host membrane</location>
        <topology evidence="1">Single-pass membrane protein</topology>
    </subcellularLocation>
    <subcellularLocation>
        <location evidence="2">Secreted</location>
    </subcellularLocation>
</comment>
<evidence type="ECO:0000256" key="3">
    <source>
        <dbReference type="ARBA" id="ARBA00022525"/>
    </source>
</evidence>
<keyword evidence="4" id="KW-1043">Host membrane</keyword>
<sequence>MTTITQPIHSPILSKLNNNSDLIPTSTVKGNANTSSLEPINNLVLPGLNVDSGGLNIEKPKLTESNTDLGIEQLTHLLGPLSSIENIELLGDIRSFLSLTPEKIQTVFTKVLTEEQSNIAQVVKNAQLPDEVEMKQIAQAFQVVLASSFFREALNNQSVTDVGKNEVKSVGDAKKSEFIGIMSSDILVELVKIIRKVMAEINISDRRISADFLMLNAKMVEAAAESTIKEGKEMFSGAMMGFFTSLAISSASAAFQAKSLRTQNQSIKNNLASANQNTSAADRLGELNVNTVSSTMTSKANSLSLKGKDGTSMSLTDQPTVSQQGLSNQRGVEAAQRTNKLGLAEHQEHERIMNKTRVKMGVAEQGGRLSDNAGQMATAANQVNVKAEEANKMTQQSVADVARSVSADKDKQVDKGQDTVKQMLEQLREIRESQLRTFQSVTRG</sequence>
<gene>
    <name evidence="8" type="ORF">M998_2322</name>
</gene>
<evidence type="ECO:0000313" key="8">
    <source>
        <dbReference type="EMBL" id="OAT51385.1"/>
    </source>
</evidence>
<organism evidence="8 9">
    <name type="scientific">Providencia heimbachae ATCC 35613</name>
    <dbReference type="NCBI Taxonomy" id="1354272"/>
    <lineage>
        <taxon>Bacteria</taxon>
        <taxon>Pseudomonadati</taxon>
        <taxon>Pseudomonadota</taxon>
        <taxon>Gammaproteobacteria</taxon>
        <taxon>Enterobacterales</taxon>
        <taxon>Morganellaceae</taxon>
        <taxon>Providencia</taxon>
    </lineage>
</organism>
<evidence type="ECO:0000256" key="5">
    <source>
        <dbReference type="ARBA" id="ARBA00023026"/>
    </source>
</evidence>
<dbReference type="Proteomes" id="UP000078224">
    <property type="component" value="Unassembled WGS sequence"/>
</dbReference>
<evidence type="ECO:0000256" key="7">
    <source>
        <dbReference type="SAM" id="MobiDB-lite"/>
    </source>
</evidence>
<evidence type="ECO:0000313" key="9">
    <source>
        <dbReference type="Proteomes" id="UP000078224"/>
    </source>
</evidence>
<accession>A0A1B7JU22</accession>
<keyword evidence="5" id="KW-0843">Virulence</keyword>
<dbReference type="GO" id="GO:0005576">
    <property type="term" value="C:extracellular region"/>
    <property type="evidence" value="ECO:0007669"/>
    <property type="project" value="UniProtKB-SubCell"/>
</dbReference>
<comment type="similarity">
    <text evidence="6">Belongs to the SctB/SipC family.</text>
</comment>
<dbReference type="EMBL" id="LXEW01000032">
    <property type="protein sequence ID" value="OAT51385.1"/>
    <property type="molecule type" value="Genomic_DNA"/>
</dbReference>
<evidence type="ECO:0000256" key="6">
    <source>
        <dbReference type="ARBA" id="ARBA00035650"/>
    </source>
</evidence>
<dbReference type="InterPro" id="IPR005427">
    <property type="entry name" value="BipC/SctB"/>
</dbReference>
<evidence type="ECO:0000256" key="1">
    <source>
        <dbReference type="ARBA" id="ARBA00004379"/>
    </source>
</evidence>
<dbReference type="PATRIC" id="fig|1354272.4.peg.2359"/>
<protein>
    <submittedName>
        <fullName evidence="8">Uncharacterized protein</fullName>
    </submittedName>
</protein>
<proteinExistence type="inferred from homology"/>
<reference evidence="8 9" key="1">
    <citation type="submission" date="2016-04" db="EMBL/GenBank/DDBJ databases">
        <title>ATOL: Assembling a taxonomically balanced genome-scale reconstruction of the evolutionary history of the Enterobacteriaceae.</title>
        <authorList>
            <person name="Plunkett G.III."/>
            <person name="Neeno-Eckwall E.C."/>
            <person name="Glasner J.D."/>
            <person name="Perna N.T."/>
        </authorList>
    </citation>
    <scope>NUCLEOTIDE SEQUENCE [LARGE SCALE GENOMIC DNA]</scope>
    <source>
        <strain evidence="8 9">ATCC 35613</strain>
    </source>
</reference>
<dbReference type="RefSeq" id="WP_068908964.1">
    <property type="nucleotide sequence ID" value="NZ_LXEW01000032.1"/>
</dbReference>
<keyword evidence="4" id="KW-0472">Membrane</keyword>
<dbReference type="AlphaFoldDB" id="A0A1B7JU22"/>
<comment type="caution">
    <text evidence="8">The sequence shown here is derived from an EMBL/GenBank/DDBJ whole genome shotgun (WGS) entry which is preliminary data.</text>
</comment>
<keyword evidence="9" id="KW-1185">Reference proteome</keyword>
<dbReference type="GO" id="GO:0033644">
    <property type="term" value="C:host cell membrane"/>
    <property type="evidence" value="ECO:0007669"/>
    <property type="project" value="UniProtKB-SubCell"/>
</dbReference>
<evidence type="ECO:0000256" key="4">
    <source>
        <dbReference type="ARBA" id="ARBA00022870"/>
    </source>
</evidence>
<feature type="region of interest" description="Disordered" evidence="7">
    <location>
        <begin position="299"/>
        <end position="332"/>
    </location>
</feature>